<feature type="region of interest" description="Disordered" evidence="2">
    <location>
        <begin position="1"/>
        <end position="55"/>
    </location>
</feature>
<dbReference type="PATRIC" id="fig|1050174.4.peg.1690"/>
<feature type="compositionally biased region" description="Basic and acidic residues" evidence="2">
    <location>
        <begin position="21"/>
        <end position="33"/>
    </location>
</feature>
<feature type="compositionally biased region" description="Polar residues" evidence="2">
    <location>
        <begin position="196"/>
        <end position="215"/>
    </location>
</feature>
<evidence type="ECO:0000313" key="5">
    <source>
        <dbReference type="Proteomes" id="UP000035368"/>
    </source>
</evidence>
<evidence type="ECO:0000256" key="3">
    <source>
        <dbReference type="SAM" id="Phobius"/>
    </source>
</evidence>
<sequence>MSITTPPRNESRRAHTLLLDRPQRTPRRTEPVRSEPFARPQRSTGLGQPTRKNRLQKTLGSKQVVSVRGRRVEQHKADPERVKLVVAVSICLAAIVAAAMLLSGRTTEQAFELQKLTAQETQLNNQLETLNRDVEAAKASAEITRRAADKKMVVPDQPGVLVVENNGEITEQRPSKPEATRPIIDVNGAQVRPDVASSNPKETREVTNNVNSIPQPSGPEVAPYQPRVRANQASGMGQGAQ</sequence>
<evidence type="ECO:0000256" key="2">
    <source>
        <dbReference type="SAM" id="MobiDB-lite"/>
    </source>
</evidence>
<feature type="region of interest" description="Disordered" evidence="2">
    <location>
        <begin position="190"/>
        <end position="241"/>
    </location>
</feature>
<reference evidence="4 5" key="1">
    <citation type="submission" date="2015-05" db="EMBL/GenBank/DDBJ databases">
        <title>Complete genome sequence of Corynebacterium epidermidicanis DSM 45586, isolated from the skin of a dog suffering from pruritus.</title>
        <authorList>
            <person name="Ruckert C."/>
            <person name="Albersmeier A."/>
            <person name="Winkler A."/>
            <person name="Tauch A."/>
        </authorList>
    </citation>
    <scope>NUCLEOTIDE SEQUENCE [LARGE SCALE GENOMIC DNA]</scope>
    <source>
        <strain evidence="4 5">DSM 45586</strain>
    </source>
</reference>
<keyword evidence="1" id="KW-0175">Coiled coil</keyword>
<gene>
    <name evidence="4" type="ORF">CEPID_08390</name>
</gene>
<dbReference type="OrthoDB" id="4424797at2"/>
<protein>
    <recommendedName>
        <fullName evidence="6">Cell division protein FtsL</fullName>
    </recommendedName>
</protein>
<evidence type="ECO:0000313" key="4">
    <source>
        <dbReference type="EMBL" id="AKK03528.1"/>
    </source>
</evidence>
<proteinExistence type="predicted"/>
<organism evidence="4 5">
    <name type="scientific">Corynebacterium epidermidicanis</name>
    <dbReference type="NCBI Taxonomy" id="1050174"/>
    <lineage>
        <taxon>Bacteria</taxon>
        <taxon>Bacillati</taxon>
        <taxon>Actinomycetota</taxon>
        <taxon>Actinomycetes</taxon>
        <taxon>Mycobacteriales</taxon>
        <taxon>Corynebacteriaceae</taxon>
        <taxon>Corynebacterium</taxon>
    </lineage>
</organism>
<dbReference type="EMBL" id="CP011541">
    <property type="protein sequence ID" value="AKK03528.1"/>
    <property type="molecule type" value="Genomic_DNA"/>
</dbReference>
<dbReference type="RefSeq" id="WP_052843453.1">
    <property type="nucleotide sequence ID" value="NZ_CP011541.1"/>
</dbReference>
<evidence type="ECO:0008006" key="6">
    <source>
        <dbReference type="Google" id="ProtNLM"/>
    </source>
</evidence>
<dbReference type="AlphaFoldDB" id="A0A0G3GVF0"/>
<evidence type="ECO:0000256" key="1">
    <source>
        <dbReference type="SAM" id="Coils"/>
    </source>
</evidence>
<dbReference type="Proteomes" id="UP000035368">
    <property type="component" value="Chromosome"/>
</dbReference>
<keyword evidence="3" id="KW-0812">Transmembrane</keyword>
<keyword evidence="3" id="KW-1133">Transmembrane helix</keyword>
<dbReference type="KEGG" id="cei:CEPID_08390"/>
<feature type="coiled-coil region" evidence="1">
    <location>
        <begin position="113"/>
        <end position="147"/>
    </location>
</feature>
<keyword evidence="5" id="KW-1185">Reference proteome</keyword>
<feature type="transmembrane region" description="Helical" evidence="3">
    <location>
        <begin position="84"/>
        <end position="102"/>
    </location>
</feature>
<accession>A0A0G3GVF0</accession>
<name>A0A0G3GVF0_9CORY</name>
<dbReference type="STRING" id="1050174.CEPID_08390"/>
<keyword evidence="3" id="KW-0472">Membrane</keyword>